<protein>
    <recommendedName>
        <fullName evidence="5">Cyanophycinase</fullName>
        <ecNumber evidence="4">3.4.15.6</ecNumber>
    </recommendedName>
</protein>
<dbReference type="GO" id="GO:0004180">
    <property type="term" value="F:carboxypeptidase activity"/>
    <property type="evidence" value="ECO:0007669"/>
    <property type="project" value="UniProtKB-KW"/>
</dbReference>
<evidence type="ECO:0000313" key="11">
    <source>
        <dbReference type="Proteomes" id="UP001158045"/>
    </source>
</evidence>
<dbReference type="Proteomes" id="UP001158045">
    <property type="component" value="Unassembled WGS sequence"/>
</dbReference>
<comment type="caution">
    <text evidence="10">The sequence shown here is derived from an EMBL/GenBank/DDBJ whole genome shotgun (WGS) entry which is preliminary data.</text>
</comment>
<dbReference type="InterPro" id="IPR036779">
    <property type="entry name" value="LysM_dom_sf"/>
</dbReference>
<dbReference type="CDD" id="cd00118">
    <property type="entry name" value="LysM"/>
    <property type="match status" value="1"/>
</dbReference>
<keyword evidence="11" id="KW-1185">Reference proteome</keyword>
<dbReference type="PANTHER" id="PTHR36175">
    <property type="entry name" value="CYANOPHYCINASE"/>
    <property type="match status" value="1"/>
</dbReference>
<keyword evidence="7 10" id="KW-0378">Hydrolase</keyword>
<comment type="catalytic activity">
    <reaction evidence="1">
        <text>[L-4-(L-arginin-2-N-yl)aspartate](n) + H2O = [L-4-(L-arginin-2-N-yl)aspartate](n-1) + L-4-(L-arginin-2-N-yl)aspartate</text>
        <dbReference type="Rhea" id="RHEA:12845"/>
        <dbReference type="Rhea" id="RHEA-COMP:13728"/>
        <dbReference type="Rhea" id="RHEA-COMP:13734"/>
        <dbReference type="ChEBI" id="CHEBI:15377"/>
        <dbReference type="ChEBI" id="CHEBI:137986"/>
        <dbReference type="ChEBI" id="CHEBI:137991"/>
        <dbReference type="EC" id="3.4.15.6"/>
    </reaction>
</comment>
<dbReference type="CDD" id="cd03145">
    <property type="entry name" value="GAT1_cyanophycinase"/>
    <property type="match status" value="1"/>
</dbReference>
<dbReference type="PANTHER" id="PTHR36175:SF1">
    <property type="entry name" value="CYANOPHYCINASE"/>
    <property type="match status" value="1"/>
</dbReference>
<evidence type="ECO:0000256" key="8">
    <source>
        <dbReference type="ARBA" id="ARBA00022825"/>
    </source>
</evidence>
<evidence type="ECO:0000256" key="5">
    <source>
        <dbReference type="ARBA" id="ARBA00015719"/>
    </source>
</evidence>
<dbReference type="Gene3D" id="3.40.50.880">
    <property type="match status" value="1"/>
</dbReference>
<evidence type="ECO:0000256" key="3">
    <source>
        <dbReference type="ARBA" id="ARBA00006534"/>
    </source>
</evidence>
<evidence type="ECO:0000259" key="9">
    <source>
        <dbReference type="PROSITE" id="PS51782"/>
    </source>
</evidence>
<dbReference type="Gene3D" id="3.10.350.10">
    <property type="entry name" value="LysM domain"/>
    <property type="match status" value="1"/>
</dbReference>
<dbReference type="SUPFAM" id="SSF54106">
    <property type="entry name" value="LysM domain"/>
    <property type="match status" value="1"/>
</dbReference>
<proteinExistence type="inferred from homology"/>
<evidence type="ECO:0000256" key="6">
    <source>
        <dbReference type="ARBA" id="ARBA00022670"/>
    </source>
</evidence>
<dbReference type="NCBIfam" id="TIGR02069">
    <property type="entry name" value="cyanophycinase"/>
    <property type="match status" value="1"/>
</dbReference>
<evidence type="ECO:0000313" key="10">
    <source>
        <dbReference type="EMBL" id="MDH8677999.1"/>
    </source>
</evidence>
<feature type="domain" description="LysM" evidence="9">
    <location>
        <begin position="430"/>
        <end position="474"/>
    </location>
</feature>
<dbReference type="InterPro" id="IPR029062">
    <property type="entry name" value="Class_I_gatase-like"/>
</dbReference>
<comment type="function">
    <text evidence="2">Exopeptidase that catalyzes the hydrolytic cleavage of multi-L-arginyl-poly-L-aspartic acid (cyanophycin; a water-insoluble reserve polymer) into aspartate-arginine dipeptides.</text>
</comment>
<dbReference type="InterPro" id="IPR005320">
    <property type="entry name" value="Peptidase_S51"/>
</dbReference>
<dbReference type="Pfam" id="PF03575">
    <property type="entry name" value="Peptidase_S51"/>
    <property type="match status" value="1"/>
</dbReference>
<reference evidence="10 11" key="1">
    <citation type="submission" date="2023-04" db="EMBL/GenBank/DDBJ databases">
        <title>Fusibacter bizertensis strain WBS, isolated from littoral bottom sediments of the Arctic seas - biochemical and genomic analysis.</title>
        <authorList>
            <person name="Brioukhanov A.L."/>
        </authorList>
    </citation>
    <scope>NUCLEOTIDE SEQUENCE [LARGE SCALE GENOMIC DNA]</scope>
    <source>
        <strain evidence="10 11">WBS</strain>
    </source>
</reference>
<comment type="similarity">
    <text evidence="3">Belongs to the peptidase S51 family.</text>
</comment>
<dbReference type="EMBL" id="JARYZI010000004">
    <property type="protein sequence ID" value="MDH8677999.1"/>
    <property type="molecule type" value="Genomic_DNA"/>
</dbReference>
<evidence type="ECO:0000256" key="1">
    <source>
        <dbReference type="ARBA" id="ARBA00001092"/>
    </source>
</evidence>
<dbReference type="PROSITE" id="PS51782">
    <property type="entry name" value="LYSM"/>
    <property type="match status" value="1"/>
</dbReference>
<name>A0ABT6NC60_9FIRM</name>
<sequence>MRKLAIMVLLLSLIVSTSLVGTITWGEDVQETGSLVIVGGALRADNDAVYEAFIERAGGDQDAKIGIVPAASGSPAKYANLFVEDMVTRGLDESQVVILPLAVKDDSKTQDVDESLWSDNGNSAEVVQMVENLTGIWFVGGDQLRITEILINSDGSNTPVLDEIWKVYNKGGVIGGSSAGAAIMSELMIAGGDSLNALRNGYTEDFDTASMDYQNEGGLVVTEGLGFFSHGIVDQHFDRKARLGRLVVTAYDNKEIWSHAYGVEENTALIYDGRLNKISVAGTGGVVILDMTYAKKDSGYTGIKVSYLEGNDQYDLAMNKAEMDADKYTTIGYEYMYTQETLWGGPMSPSQRFRDFIAFELVDNEAKSKVSTYLLDEALSGYEFSFSKAEDTEGYWGQSGAADLYSFENVALEIQPIDLMVKMDVQKSDKSYKVVAGDVLWKIAEKFNITSEALIELNQIQNPNVIKVGQILMLP</sequence>
<dbReference type="SUPFAM" id="SSF52317">
    <property type="entry name" value="Class I glutamine amidotransferase-like"/>
    <property type="match status" value="1"/>
</dbReference>
<dbReference type="GO" id="GO:0008241">
    <property type="term" value="F:peptidyl-dipeptidase activity"/>
    <property type="evidence" value="ECO:0007669"/>
    <property type="project" value="UniProtKB-EC"/>
</dbReference>
<dbReference type="EC" id="3.4.15.6" evidence="4"/>
<dbReference type="RefSeq" id="WP_281093829.1">
    <property type="nucleotide sequence ID" value="NZ_JARYZI010000004.1"/>
</dbReference>
<keyword evidence="8" id="KW-0720">Serine protease</keyword>
<accession>A0ABT6NC60</accession>
<organism evidence="10 11">
    <name type="scientific">Fusibacter bizertensis</name>
    <dbReference type="NCBI Taxonomy" id="1488331"/>
    <lineage>
        <taxon>Bacteria</taxon>
        <taxon>Bacillati</taxon>
        <taxon>Bacillota</taxon>
        <taxon>Clostridia</taxon>
        <taxon>Eubacteriales</taxon>
        <taxon>Eubacteriales Family XII. Incertae Sedis</taxon>
        <taxon>Fusibacter</taxon>
    </lineage>
</organism>
<evidence type="ECO:0000256" key="2">
    <source>
        <dbReference type="ARBA" id="ARBA00002039"/>
    </source>
</evidence>
<keyword evidence="10" id="KW-0121">Carboxypeptidase</keyword>
<dbReference type="InterPro" id="IPR011811">
    <property type="entry name" value="Peptidase_S51_cyanophycinase"/>
</dbReference>
<dbReference type="SMART" id="SM00257">
    <property type="entry name" value="LysM"/>
    <property type="match status" value="1"/>
</dbReference>
<evidence type="ECO:0000256" key="7">
    <source>
        <dbReference type="ARBA" id="ARBA00022801"/>
    </source>
</evidence>
<dbReference type="Pfam" id="PF01476">
    <property type="entry name" value="LysM"/>
    <property type="match status" value="1"/>
</dbReference>
<evidence type="ECO:0000256" key="4">
    <source>
        <dbReference type="ARBA" id="ARBA00013115"/>
    </source>
</evidence>
<keyword evidence="6" id="KW-0645">Protease</keyword>
<dbReference type="InterPro" id="IPR018392">
    <property type="entry name" value="LysM"/>
</dbReference>
<gene>
    <name evidence="10" type="ORF">QE109_07555</name>
</gene>